<dbReference type="Gene3D" id="3.40.1800.10">
    <property type="entry name" value="His-Me finger endonucleases"/>
    <property type="match status" value="1"/>
</dbReference>
<proteinExistence type="predicted"/>
<protein>
    <recommendedName>
        <fullName evidence="3">Endonuclease VII</fullName>
    </recommendedName>
</protein>
<dbReference type="InterPro" id="IPR044925">
    <property type="entry name" value="His-Me_finger_sf"/>
</dbReference>
<dbReference type="Proteomes" id="UP000000621">
    <property type="component" value="Segment"/>
</dbReference>
<evidence type="ECO:0008006" key="3">
    <source>
        <dbReference type="Google" id="ProtNLM"/>
    </source>
</evidence>
<dbReference type="RefSeq" id="YP_002003368.1">
    <property type="nucleotide sequence ID" value="NC_011039.1"/>
</dbReference>
<dbReference type="InterPro" id="IPR004211">
    <property type="entry name" value="Endonuclease_7"/>
</dbReference>
<evidence type="ECO:0000313" key="2">
    <source>
        <dbReference type="Proteomes" id="UP000000621"/>
    </source>
</evidence>
<accession>B3VM37</accession>
<dbReference type="InterPro" id="IPR038563">
    <property type="entry name" value="Endonuclease_7_sf"/>
</dbReference>
<name>B3VM37_9CAUD</name>
<dbReference type="EMBL" id="EU770222">
    <property type="protein sequence ID" value="ACF05107.1"/>
    <property type="molecule type" value="Genomic_DNA"/>
</dbReference>
<keyword evidence="2" id="KW-1185">Reference proteome</keyword>
<dbReference type="OrthoDB" id="27676at10239"/>
<reference evidence="1 2" key="1">
    <citation type="submission" date="2008-05" db="EMBL/GenBank/DDBJ databases">
        <authorList>
            <person name="Weber R.J."/>
            <person name="Jacobs-Sera D."/>
            <person name="Houtz J."/>
            <person name="Hendrix R.W."/>
            <person name="Hatfull G.H."/>
        </authorList>
    </citation>
    <scope>NUCLEOTIDE SEQUENCE [LARGE SCALE GENOMIC DNA]</scope>
</reference>
<organism evidence="1 2">
    <name type="scientific">Mycobacterium phage Predator</name>
    <dbReference type="NCBI Taxonomy" id="543153"/>
    <lineage>
        <taxon>Viruses</taxon>
        <taxon>Duplodnaviria</taxon>
        <taxon>Heunggongvirae</taxon>
        <taxon>Uroviricota</taxon>
        <taxon>Caudoviricetes</taxon>
        <taxon>Predatorvirus</taxon>
        <taxon>Predatorvirus predator</taxon>
    </lineage>
</organism>
<dbReference type="KEGG" id="vg:6450096"/>
<sequence>MTTLNVQGRIECEACETEFQPLSNRQKTCFTCTPDKSWVHRWRRYRITKPMFDALMEKQGGRCALCHDLFVGTYNTCVDHCHDSLLVRGILCRGCNMVVSRFEDPDYVARVREYLGEKVILHCG</sequence>
<gene>
    <name evidence="1" type="ORF">PREDATOR_10</name>
</gene>
<evidence type="ECO:0000313" key="1">
    <source>
        <dbReference type="EMBL" id="ACF05107.1"/>
    </source>
</evidence>
<dbReference type="Pfam" id="PF02945">
    <property type="entry name" value="Endonuclease_7"/>
    <property type="match status" value="1"/>
</dbReference>
<dbReference type="SUPFAM" id="SSF54060">
    <property type="entry name" value="His-Me finger endonucleases"/>
    <property type="match status" value="1"/>
</dbReference>